<dbReference type="Pfam" id="PF13087">
    <property type="entry name" value="AAA_12"/>
    <property type="match status" value="1"/>
</dbReference>
<dbReference type="EMBL" id="CAICTM010000179">
    <property type="protein sequence ID" value="CAB9503937.1"/>
    <property type="molecule type" value="Genomic_DNA"/>
</dbReference>
<organism evidence="7 8">
    <name type="scientific">Seminavis robusta</name>
    <dbReference type="NCBI Taxonomy" id="568900"/>
    <lineage>
        <taxon>Eukaryota</taxon>
        <taxon>Sar</taxon>
        <taxon>Stramenopiles</taxon>
        <taxon>Ochrophyta</taxon>
        <taxon>Bacillariophyta</taxon>
        <taxon>Bacillariophyceae</taxon>
        <taxon>Bacillariophycidae</taxon>
        <taxon>Naviculales</taxon>
        <taxon>Naviculaceae</taxon>
        <taxon>Seminavis</taxon>
    </lineage>
</organism>
<dbReference type="InterPro" id="IPR041679">
    <property type="entry name" value="DNA2/NAM7-like_C"/>
</dbReference>
<dbReference type="InterPro" id="IPR027417">
    <property type="entry name" value="P-loop_NTPase"/>
</dbReference>
<evidence type="ECO:0000256" key="4">
    <source>
        <dbReference type="ARBA" id="ARBA00022840"/>
    </source>
</evidence>
<dbReference type="InterPro" id="IPR003593">
    <property type="entry name" value="AAA+_ATPase"/>
</dbReference>
<evidence type="ECO:0000256" key="2">
    <source>
        <dbReference type="ARBA" id="ARBA00022801"/>
    </source>
</evidence>
<evidence type="ECO:0000259" key="6">
    <source>
        <dbReference type="SMART" id="SM00382"/>
    </source>
</evidence>
<keyword evidence="4" id="KW-0067">ATP-binding</keyword>
<evidence type="ECO:0000256" key="5">
    <source>
        <dbReference type="SAM" id="MobiDB-lite"/>
    </source>
</evidence>
<dbReference type="SMART" id="SM00382">
    <property type="entry name" value="AAA"/>
    <property type="match status" value="1"/>
</dbReference>
<name>A0A9N8H8T5_9STRA</name>
<dbReference type="Proteomes" id="UP001153069">
    <property type="component" value="Unassembled WGS sequence"/>
</dbReference>
<dbReference type="OrthoDB" id="5971263at2759"/>
<dbReference type="GO" id="GO:0004386">
    <property type="term" value="F:helicase activity"/>
    <property type="evidence" value="ECO:0007669"/>
    <property type="project" value="UniProtKB-KW"/>
</dbReference>
<dbReference type="InterPro" id="IPR057596">
    <property type="entry name" value="RDRP_core"/>
</dbReference>
<dbReference type="Pfam" id="PF13086">
    <property type="entry name" value="AAA_11"/>
    <property type="match status" value="2"/>
</dbReference>
<evidence type="ECO:0000256" key="3">
    <source>
        <dbReference type="ARBA" id="ARBA00022806"/>
    </source>
</evidence>
<feature type="region of interest" description="Disordered" evidence="5">
    <location>
        <begin position="820"/>
        <end position="840"/>
    </location>
</feature>
<dbReference type="GO" id="GO:0003968">
    <property type="term" value="F:RNA-directed RNA polymerase activity"/>
    <property type="evidence" value="ECO:0007669"/>
    <property type="project" value="InterPro"/>
</dbReference>
<accession>A0A9N8H8T5</accession>
<feature type="domain" description="AAA+ ATPase" evidence="6">
    <location>
        <begin position="1599"/>
        <end position="1747"/>
    </location>
</feature>
<dbReference type="GO" id="GO:0005694">
    <property type="term" value="C:chromosome"/>
    <property type="evidence" value="ECO:0007669"/>
    <property type="project" value="UniProtKB-ARBA"/>
</dbReference>
<evidence type="ECO:0000313" key="7">
    <source>
        <dbReference type="EMBL" id="CAB9503937.1"/>
    </source>
</evidence>
<protein>
    <submittedName>
        <fullName evidence="7">Polymerase alpha-associated DNA helicase A</fullName>
    </submittedName>
</protein>
<evidence type="ECO:0000256" key="1">
    <source>
        <dbReference type="ARBA" id="ARBA00022741"/>
    </source>
</evidence>
<dbReference type="InterPro" id="IPR045055">
    <property type="entry name" value="DNA2/NAM7-like"/>
</dbReference>
<dbReference type="CDD" id="cd18808">
    <property type="entry name" value="SF1_C_Upf1"/>
    <property type="match status" value="1"/>
</dbReference>
<gene>
    <name evidence="7" type="ORF">SEMRO_180_G078890.1</name>
</gene>
<sequence length="1991" mass="223412">MTSVFLVGPVGCGRSELLADRKRFESIHVVDVLCHGNLLENIRRQEIEEKAREDQSFVSVGSLVDALVEASRRKIIKVPTCPPHLSTEDAQNLLVRLFRSNKEHSKKNLGKVQRACLGTLTRYRKALNVLVHPARAHVIGSNAEVDPILHQYTQVMHLLRIPFVEMKETEEEARDEMLQRAIFDHTIPSPLASLKYYETISMKKQGKSKAGRPSKDELLEAIYRNINLPFYMPMKQRDGADRWYALKVLEFSEAEVKQKFEEANGAGGLTNRFLQKRGRSHDLFLVQFDARIVSATVFEVLHGGLFIQGEMYSFLGCSSSGLKMRKAYLLRGTAEQAEKEREMYGSFAELSTVPKQIARFSLLLTQVVPTNVVPSNVVNEDDVEHRGANFTDGCGSISPDLANRLYQQSKTSLRRRSDSCFRETPSVFQIRYQGCKGVVVRDSKLPPETLVIRPSQRKFQTKEFPHICVADFSRPYSFGHLNRQFIMLLSGLGVPDHVFEKLQRDHFDRIRNMLHDRDSALLVYEWKNRSSLFTEDGQDVRSGRVDPPMPPYIDLKKTQSRLIEESPKLKILVPQSRTLFGVAETPKYNEKGLLTPGILQPGECLVRVTMKGGTPVSLQHQKVIVSKNPCYLLGDIRVLTAVSSHERPQLKELENDLVDTIVFPIVGDRPHSEEIAGSDLDGDQYFVCWDESLVPPLPVVDPHTYPAFAGKASKKQGGRSTEMVRYFASQNVASSLTGRVNNLYRTWGDLKGVTSSQCKRLGELFARVVDSAKSGEKIRIDPGLIISKESRPVATATSKYVWQRLEFAANEFVQERVQRGDLPVDTADSGQEEQTTDDSDEAVALDVDNLETFLMDLLSRDHLAMSEFTKFGLIMQHLRGDIKAFLCSQFAALIDFGRFSSEERGVAVRKHGVPTGVLQNQIRFFSRIVGFRTQFLKKHELDGEDTIWKFHWRPDSKRSHCHFSSMIAHALRKNTDALMILQLPDSVVLLLRFTRSALRTEDKALFLTQDGSSGCSDQKLRGSLDVKAVFISSHFGYVEEYVLKDPNYRIDLSDKGMQLYRGKQAATFVHVKILQGSPGTKESTEDGVPKLQISVDLTRFNQRVLVGSRPHPLVRKSPVFDMEMFVTNKRSDHSSRPARISHLDVLLADSEPWTKACFSPDQRVEGEDDEAILRHLQATAIDILKTIREFCSDMESSSSPEAILRFRTDILEPSHHLFGVANVIPSELWESITSLSIEVFSKYIPQIEDLTEKLATSLAFMALLSDLGVDTLWGFPDLLVMEGKDLSPYVSKLIEVLRRWDLWLAFGGQQKRKEVLQWLESAMVPVGGLDEARAKFAFQNAIEQAEILLEELNSGSEALRSSASVSRITYLRMETEQGPTKENNQEKGKKKLPIVSLHSTQAIPVGVRFATGEHVCISKQLVEVKKKGEDQHDQAANWAKDYEHEFPALEDAHAHTDNADCSSLTSKRGGFCVGRVVHVCDAPFSVKVKLVAASYASTACTPELINQCLESDSCLYWELSMIPANVITHMRNMDAIAAFLESSTEQKLFVAPEILPHLMPGFPSTQEETAPFPNKEPHHVEDLAKLNSRQVESVRQSLTSRVSLVHGPPGTGKSTTAIHIMREILATTDHRILVCAETNLAVDNLALKLMRVGPLPSGQAIRVGGQDKVHPDLEGIHLESLVKKKKVSKKSLYFTDETDFFLSRYKKIIADVLGGARIVFTTCAGAGDPSLVGHTFESVLMDEASMTTEPGGLVPLAHGCCHLVLIGDHKQLGPHALDGKCVSLFERLSRQGTSIPAAMTMLNQQHRMHPRLCDFPSKTFYNSELETAPGIENVRPIPQGSIFRGQPLQFVQVENGREQRLKSGSWYNEPEVNRVLEIVTELSKEGPNQIGLADITILTPYRAQLYKIQDRLKSVWRDPPEVCSVDGFQGRENEFSVVSSVRCGQSLGFCDDPQRVNVLLTRAKRGLIVLGDRNTLTRSKLWENWLKEASC</sequence>
<comment type="caution">
    <text evidence="7">The sequence shown here is derived from an EMBL/GenBank/DDBJ whole genome shotgun (WGS) entry which is preliminary data.</text>
</comment>
<dbReference type="Pfam" id="PF05183">
    <property type="entry name" value="RdRP"/>
    <property type="match status" value="1"/>
</dbReference>
<evidence type="ECO:0000313" key="8">
    <source>
        <dbReference type="Proteomes" id="UP001153069"/>
    </source>
</evidence>
<dbReference type="GO" id="GO:0016787">
    <property type="term" value="F:hydrolase activity"/>
    <property type="evidence" value="ECO:0007669"/>
    <property type="project" value="UniProtKB-KW"/>
</dbReference>
<keyword evidence="2" id="KW-0378">Hydrolase</keyword>
<keyword evidence="3" id="KW-0347">Helicase</keyword>
<dbReference type="SUPFAM" id="SSF52540">
    <property type="entry name" value="P-loop containing nucleoside triphosphate hydrolases"/>
    <property type="match status" value="1"/>
</dbReference>
<dbReference type="InterPro" id="IPR041677">
    <property type="entry name" value="DNA2/NAM7_AAA_11"/>
</dbReference>
<dbReference type="PANTHER" id="PTHR10887:SF495">
    <property type="entry name" value="HELICASE SENATAXIN ISOFORM X1-RELATED"/>
    <property type="match status" value="1"/>
</dbReference>
<keyword evidence="8" id="KW-1185">Reference proteome</keyword>
<dbReference type="PANTHER" id="PTHR10887">
    <property type="entry name" value="DNA2/NAM7 HELICASE FAMILY"/>
    <property type="match status" value="1"/>
</dbReference>
<keyword evidence="1" id="KW-0547">Nucleotide-binding</keyword>
<proteinExistence type="predicted"/>
<dbReference type="Gene3D" id="3.40.50.300">
    <property type="entry name" value="P-loop containing nucleotide triphosphate hydrolases"/>
    <property type="match status" value="2"/>
</dbReference>
<reference evidence="7" key="1">
    <citation type="submission" date="2020-06" db="EMBL/GenBank/DDBJ databases">
        <authorList>
            <consortium name="Plant Systems Biology data submission"/>
        </authorList>
    </citation>
    <scope>NUCLEOTIDE SEQUENCE</scope>
    <source>
        <strain evidence="7">D6</strain>
    </source>
</reference>
<dbReference type="GO" id="GO:0005524">
    <property type="term" value="F:ATP binding"/>
    <property type="evidence" value="ECO:0007669"/>
    <property type="project" value="UniProtKB-KW"/>
</dbReference>
<dbReference type="InterPro" id="IPR047187">
    <property type="entry name" value="SF1_C_Upf1"/>
</dbReference>
<feature type="compositionally biased region" description="Acidic residues" evidence="5">
    <location>
        <begin position="830"/>
        <end position="840"/>
    </location>
</feature>
<dbReference type="FunFam" id="3.40.50.300:FF:000326">
    <property type="entry name" value="P-loop containing nucleoside triphosphate hydrolase"/>
    <property type="match status" value="1"/>
</dbReference>